<sequence>MNFKKTSLALAIAVSALAAGSAQAATKNAGLISDSYSTVFNVAPGVSFADTVNFSIAGPSTLTGTAASLTLSFGTLSLLDIAGLTVNVWNNIHPYGSTNFGSFAGGTGSYTFNLPTAGNYHVDITGTATGTFGGTYAVGLQVAAVPEPETYAMLLAGLGVMGAIARRRKQAA</sequence>
<dbReference type="RefSeq" id="WP_313875358.1">
    <property type="nucleotide sequence ID" value="NZ_JAVBIK010000001.1"/>
</dbReference>
<dbReference type="NCBIfam" id="TIGR02595">
    <property type="entry name" value="PEP_CTERM"/>
    <property type="match status" value="1"/>
</dbReference>
<feature type="chain" id="PRO_5046471869" evidence="1">
    <location>
        <begin position="25"/>
        <end position="172"/>
    </location>
</feature>
<reference evidence="3 4" key="1">
    <citation type="submission" date="2023-08" db="EMBL/GenBank/DDBJ databases">
        <title>Rhodoferax potami sp. nov. and Rhodoferax mekongensis sp. nov., isolated from the Mekong River in Thailand.</title>
        <authorList>
            <person name="Kitikhun S."/>
            <person name="Charoenyingcharoen P."/>
            <person name="Siriarchawattana P."/>
            <person name="Likhitrattanapisal S."/>
            <person name="Nilsakha T."/>
            <person name="Chanpet A."/>
            <person name="Rattanawaree P."/>
            <person name="Ingsriswang S."/>
        </authorList>
    </citation>
    <scope>NUCLEOTIDE SEQUENCE [LARGE SCALE GENOMIC DNA]</scope>
    <source>
        <strain evidence="3 4">TBRC 17660</strain>
    </source>
</reference>
<gene>
    <name evidence="3" type="ORF">RAE19_13385</name>
</gene>
<feature type="domain" description="Ice-binding protein C-terminal" evidence="2">
    <location>
        <begin position="144"/>
        <end position="169"/>
    </location>
</feature>
<dbReference type="EMBL" id="JAVBIK010000001">
    <property type="protein sequence ID" value="MDT7519691.1"/>
    <property type="molecule type" value="Genomic_DNA"/>
</dbReference>
<evidence type="ECO:0000313" key="3">
    <source>
        <dbReference type="EMBL" id="MDT7519691.1"/>
    </source>
</evidence>
<dbReference type="Pfam" id="PF07589">
    <property type="entry name" value="PEP-CTERM"/>
    <property type="match status" value="1"/>
</dbReference>
<comment type="caution">
    <text evidence="3">The sequence shown here is derived from an EMBL/GenBank/DDBJ whole genome shotgun (WGS) entry which is preliminary data.</text>
</comment>
<dbReference type="InterPro" id="IPR013424">
    <property type="entry name" value="Ice-binding_C"/>
</dbReference>
<evidence type="ECO:0000256" key="1">
    <source>
        <dbReference type="SAM" id="SignalP"/>
    </source>
</evidence>
<feature type="signal peptide" evidence="1">
    <location>
        <begin position="1"/>
        <end position="24"/>
    </location>
</feature>
<organism evidence="3 4">
    <name type="scientific">Rhodoferax potami</name>
    <dbReference type="NCBI Taxonomy" id="3068338"/>
    <lineage>
        <taxon>Bacteria</taxon>
        <taxon>Pseudomonadati</taxon>
        <taxon>Pseudomonadota</taxon>
        <taxon>Betaproteobacteria</taxon>
        <taxon>Burkholderiales</taxon>
        <taxon>Comamonadaceae</taxon>
        <taxon>Rhodoferax</taxon>
    </lineage>
</organism>
<proteinExistence type="predicted"/>
<accession>A0ABU3KPL5</accession>
<evidence type="ECO:0000313" key="4">
    <source>
        <dbReference type="Proteomes" id="UP001321700"/>
    </source>
</evidence>
<evidence type="ECO:0000259" key="2">
    <source>
        <dbReference type="Pfam" id="PF07589"/>
    </source>
</evidence>
<dbReference type="NCBIfam" id="NF038126">
    <property type="entry name" value="PEP_CTERM_FxDxF"/>
    <property type="match status" value="1"/>
</dbReference>
<dbReference type="Proteomes" id="UP001321700">
    <property type="component" value="Unassembled WGS sequence"/>
</dbReference>
<keyword evidence="1" id="KW-0732">Signal</keyword>
<name>A0ABU3KPL5_9BURK</name>
<protein>
    <submittedName>
        <fullName evidence="3">FxDxF family PEP-CTERM protein</fullName>
    </submittedName>
</protein>
<keyword evidence="4" id="KW-1185">Reference proteome</keyword>